<gene>
    <name evidence="1" type="ORF">SAMN05421782_105175</name>
</gene>
<dbReference type="AlphaFoldDB" id="A0AAX2DP80"/>
<reference evidence="1 2" key="1">
    <citation type="submission" date="2016-10" db="EMBL/GenBank/DDBJ databases">
        <authorList>
            <person name="Varghese N."/>
            <person name="Submissions S."/>
        </authorList>
    </citation>
    <scope>NUCLEOTIDE SEQUENCE [LARGE SCALE GENOMIC DNA]</scope>
    <source>
        <strain evidence="1 2">ATCC 49954</strain>
    </source>
</reference>
<evidence type="ECO:0000313" key="2">
    <source>
        <dbReference type="Proteomes" id="UP000183610"/>
    </source>
</evidence>
<organism evidence="1 2">
    <name type="scientific">Listeria ivanovii</name>
    <dbReference type="NCBI Taxonomy" id="1638"/>
    <lineage>
        <taxon>Bacteria</taxon>
        <taxon>Bacillati</taxon>
        <taxon>Bacillota</taxon>
        <taxon>Bacilli</taxon>
        <taxon>Bacillales</taxon>
        <taxon>Listeriaceae</taxon>
        <taxon>Listeria</taxon>
    </lineage>
</organism>
<name>A0AAX2DP80_LISIV</name>
<dbReference type="Pfam" id="PF15603">
    <property type="entry name" value="Imm74"/>
    <property type="match status" value="1"/>
</dbReference>
<dbReference type="Proteomes" id="UP000183610">
    <property type="component" value="Unassembled WGS sequence"/>
</dbReference>
<sequence length="74" mass="8458">MKITGTSSYIEIEWGDRVVFVEGEMVVGGFVAYKSSMRWKEPFENEELGATQKDKIIQAVIDKTKASYMIITFE</sequence>
<dbReference type="RefSeq" id="WP_003720147.1">
    <property type="nucleotide sequence ID" value="NZ_FNMX01000005.1"/>
</dbReference>
<dbReference type="InterPro" id="IPR028148">
    <property type="entry name" value="Imm74"/>
</dbReference>
<evidence type="ECO:0000313" key="1">
    <source>
        <dbReference type="EMBL" id="SDW66053.1"/>
    </source>
</evidence>
<protein>
    <submittedName>
        <fullName evidence="1">Immunity protein 74</fullName>
    </submittedName>
</protein>
<accession>A0AAX2DP80</accession>
<proteinExistence type="predicted"/>
<dbReference type="EMBL" id="FNMX01000005">
    <property type="protein sequence ID" value="SDW66053.1"/>
    <property type="molecule type" value="Genomic_DNA"/>
</dbReference>
<comment type="caution">
    <text evidence="1">The sequence shown here is derived from an EMBL/GenBank/DDBJ whole genome shotgun (WGS) entry which is preliminary data.</text>
</comment>